<proteinExistence type="predicted"/>
<dbReference type="AlphaFoldDB" id="A0AAI8YEB5"/>
<organism evidence="2 3">
    <name type="scientific">Anthostomella pinea</name>
    <dbReference type="NCBI Taxonomy" id="933095"/>
    <lineage>
        <taxon>Eukaryota</taxon>
        <taxon>Fungi</taxon>
        <taxon>Dikarya</taxon>
        <taxon>Ascomycota</taxon>
        <taxon>Pezizomycotina</taxon>
        <taxon>Sordariomycetes</taxon>
        <taxon>Xylariomycetidae</taxon>
        <taxon>Xylariales</taxon>
        <taxon>Xylariaceae</taxon>
        <taxon>Anthostomella</taxon>
    </lineage>
</organism>
<keyword evidence="3" id="KW-1185">Reference proteome</keyword>
<dbReference type="EMBL" id="CAUWAG010000003">
    <property type="protein sequence ID" value="CAJ2501615.1"/>
    <property type="molecule type" value="Genomic_DNA"/>
</dbReference>
<name>A0AAI8YEB5_9PEZI</name>
<reference evidence="2" key="1">
    <citation type="submission" date="2023-10" db="EMBL/GenBank/DDBJ databases">
        <authorList>
            <person name="Hackl T."/>
        </authorList>
    </citation>
    <scope>NUCLEOTIDE SEQUENCE</scope>
</reference>
<gene>
    <name evidence="2" type="ORF">KHLLAP_LOCUS2083</name>
</gene>
<feature type="compositionally biased region" description="Low complexity" evidence="1">
    <location>
        <begin position="49"/>
        <end position="62"/>
    </location>
</feature>
<sequence length="62" mass="6622">MKATGRMRWPAPLGSTDAIKALYDTWKAENCGANDVVDDEVAEEEDLADPAAPSPDSLDTIS</sequence>
<evidence type="ECO:0000313" key="3">
    <source>
        <dbReference type="Proteomes" id="UP001295740"/>
    </source>
</evidence>
<evidence type="ECO:0000256" key="1">
    <source>
        <dbReference type="SAM" id="MobiDB-lite"/>
    </source>
</evidence>
<dbReference type="Proteomes" id="UP001295740">
    <property type="component" value="Unassembled WGS sequence"/>
</dbReference>
<feature type="compositionally biased region" description="Acidic residues" evidence="1">
    <location>
        <begin position="39"/>
        <end position="48"/>
    </location>
</feature>
<feature type="region of interest" description="Disordered" evidence="1">
    <location>
        <begin position="39"/>
        <end position="62"/>
    </location>
</feature>
<accession>A0AAI8YEB5</accession>
<evidence type="ECO:0000313" key="2">
    <source>
        <dbReference type="EMBL" id="CAJ2501615.1"/>
    </source>
</evidence>
<protein>
    <submittedName>
        <fullName evidence="2">Uu.00g044680.m01.CDS01</fullName>
    </submittedName>
</protein>
<comment type="caution">
    <text evidence="2">The sequence shown here is derived from an EMBL/GenBank/DDBJ whole genome shotgun (WGS) entry which is preliminary data.</text>
</comment>